<dbReference type="Proteomes" id="UP000886523">
    <property type="component" value="Unassembled WGS sequence"/>
</dbReference>
<evidence type="ECO:0000313" key="3">
    <source>
        <dbReference type="Proteomes" id="UP000886523"/>
    </source>
</evidence>
<name>A0A9P6AVV1_9AGAM</name>
<dbReference type="AlphaFoldDB" id="A0A9P6AVV1"/>
<evidence type="ECO:0000313" key="2">
    <source>
        <dbReference type="EMBL" id="KAF9512744.1"/>
    </source>
</evidence>
<keyword evidence="3" id="KW-1185">Reference proteome</keyword>
<feature type="chain" id="PRO_5040122480" evidence="1">
    <location>
        <begin position="25"/>
        <end position="153"/>
    </location>
</feature>
<protein>
    <submittedName>
        <fullName evidence="2">Uncharacterized protein</fullName>
    </submittedName>
</protein>
<dbReference type="EMBL" id="MU128982">
    <property type="protein sequence ID" value="KAF9512744.1"/>
    <property type="molecule type" value="Genomic_DNA"/>
</dbReference>
<gene>
    <name evidence="2" type="ORF">BS47DRAFT_1032600</name>
</gene>
<sequence>MSAPSILYCTSLLILFYFIPHVHRRPHSFSTAHPRCSPWISWIDNRLSAHWKGRQYLRLPSPSRTLPPRGGMQQLRQPFIPGVRGGGGGGESSQTGTGHFGFPLAAGGTSQVLASPKGNPWLPRLAQCTTRPLVTSTADLKSIASYSALVCKP</sequence>
<evidence type="ECO:0000256" key="1">
    <source>
        <dbReference type="SAM" id="SignalP"/>
    </source>
</evidence>
<organism evidence="2 3">
    <name type="scientific">Hydnum rufescens UP504</name>
    <dbReference type="NCBI Taxonomy" id="1448309"/>
    <lineage>
        <taxon>Eukaryota</taxon>
        <taxon>Fungi</taxon>
        <taxon>Dikarya</taxon>
        <taxon>Basidiomycota</taxon>
        <taxon>Agaricomycotina</taxon>
        <taxon>Agaricomycetes</taxon>
        <taxon>Cantharellales</taxon>
        <taxon>Hydnaceae</taxon>
        <taxon>Hydnum</taxon>
    </lineage>
</organism>
<feature type="signal peptide" evidence="1">
    <location>
        <begin position="1"/>
        <end position="24"/>
    </location>
</feature>
<reference evidence="2" key="1">
    <citation type="journal article" date="2020" name="Nat. Commun.">
        <title>Large-scale genome sequencing of mycorrhizal fungi provides insights into the early evolution of symbiotic traits.</title>
        <authorList>
            <person name="Miyauchi S."/>
            <person name="Kiss E."/>
            <person name="Kuo A."/>
            <person name="Drula E."/>
            <person name="Kohler A."/>
            <person name="Sanchez-Garcia M."/>
            <person name="Morin E."/>
            <person name="Andreopoulos B."/>
            <person name="Barry K.W."/>
            <person name="Bonito G."/>
            <person name="Buee M."/>
            <person name="Carver A."/>
            <person name="Chen C."/>
            <person name="Cichocki N."/>
            <person name="Clum A."/>
            <person name="Culley D."/>
            <person name="Crous P.W."/>
            <person name="Fauchery L."/>
            <person name="Girlanda M."/>
            <person name="Hayes R.D."/>
            <person name="Keri Z."/>
            <person name="LaButti K."/>
            <person name="Lipzen A."/>
            <person name="Lombard V."/>
            <person name="Magnuson J."/>
            <person name="Maillard F."/>
            <person name="Murat C."/>
            <person name="Nolan M."/>
            <person name="Ohm R.A."/>
            <person name="Pangilinan J."/>
            <person name="Pereira M.F."/>
            <person name="Perotto S."/>
            <person name="Peter M."/>
            <person name="Pfister S."/>
            <person name="Riley R."/>
            <person name="Sitrit Y."/>
            <person name="Stielow J.B."/>
            <person name="Szollosi G."/>
            <person name="Zifcakova L."/>
            <person name="Stursova M."/>
            <person name="Spatafora J.W."/>
            <person name="Tedersoo L."/>
            <person name="Vaario L.M."/>
            <person name="Yamada A."/>
            <person name="Yan M."/>
            <person name="Wang P."/>
            <person name="Xu J."/>
            <person name="Bruns T."/>
            <person name="Baldrian P."/>
            <person name="Vilgalys R."/>
            <person name="Dunand C."/>
            <person name="Henrissat B."/>
            <person name="Grigoriev I.V."/>
            <person name="Hibbett D."/>
            <person name="Nagy L.G."/>
            <person name="Martin F.M."/>
        </authorList>
    </citation>
    <scope>NUCLEOTIDE SEQUENCE</scope>
    <source>
        <strain evidence="2">UP504</strain>
    </source>
</reference>
<comment type="caution">
    <text evidence="2">The sequence shown here is derived from an EMBL/GenBank/DDBJ whole genome shotgun (WGS) entry which is preliminary data.</text>
</comment>
<proteinExistence type="predicted"/>
<keyword evidence="1" id="KW-0732">Signal</keyword>
<accession>A0A9P6AVV1</accession>